<gene>
    <name evidence="1" type="ORF">Q8X39_18695</name>
</gene>
<dbReference type="EMBL" id="JAUZEE010000013">
    <property type="protein sequence ID" value="MDP4302671.1"/>
    <property type="molecule type" value="Genomic_DNA"/>
</dbReference>
<reference evidence="1 2" key="1">
    <citation type="submission" date="2023-08" db="EMBL/GenBank/DDBJ databases">
        <authorList>
            <person name="Roldan D.M."/>
            <person name="Menes R.J."/>
        </authorList>
    </citation>
    <scope>NUCLEOTIDE SEQUENCE [LARGE SCALE GENOMIC DNA]</scope>
    <source>
        <strain evidence="1 2">CCM 2812</strain>
    </source>
</reference>
<protein>
    <submittedName>
        <fullName evidence="1">Uncharacterized protein</fullName>
    </submittedName>
</protein>
<keyword evidence="2" id="KW-1185">Reference proteome</keyword>
<name>A0ABT9G872_LEPDI</name>
<evidence type="ECO:0000313" key="1">
    <source>
        <dbReference type="EMBL" id="MDP4302671.1"/>
    </source>
</evidence>
<organism evidence="1 2">
    <name type="scientific">Leptothrix discophora</name>
    <dbReference type="NCBI Taxonomy" id="89"/>
    <lineage>
        <taxon>Bacteria</taxon>
        <taxon>Pseudomonadati</taxon>
        <taxon>Pseudomonadota</taxon>
        <taxon>Betaproteobacteria</taxon>
        <taxon>Burkholderiales</taxon>
        <taxon>Sphaerotilaceae</taxon>
        <taxon>Leptothrix</taxon>
    </lineage>
</organism>
<comment type="caution">
    <text evidence="1">The sequence shown here is derived from an EMBL/GenBank/DDBJ whole genome shotgun (WGS) entry which is preliminary data.</text>
</comment>
<proteinExistence type="predicted"/>
<accession>A0ABT9G872</accession>
<sequence>MTLSALFPIRSRPDIFILEGGHANVKEVSVEARNGVSAWVKTGLNVGAQVIACPDRKLKDKGRVKVR</sequence>
<dbReference type="Gene3D" id="2.40.420.20">
    <property type="match status" value="1"/>
</dbReference>
<dbReference type="RefSeq" id="WP_305751208.1">
    <property type="nucleotide sequence ID" value="NZ_JAUZEE010000013.1"/>
</dbReference>
<dbReference type="Proteomes" id="UP001235760">
    <property type="component" value="Unassembled WGS sequence"/>
</dbReference>
<evidence type="ECO:0000313" key="2">
    <source>
        <dbReference type="Proteomes" id="UP001235760"/>
    </source>
</evidence>